<evidence type="ECO:0000259" key="7">
    <source>
        <dbReference type="SMART" id="SM00306"/>
    </source>
</evidence>
<dbReference type="Pfam" id="PF01079">
    <property type="entry name" value="Hint"/>
    <property type="match status" value="1"/>
</dbReference>
<organism evidence="8 9">
    <name type="scientific">Bursaphelenchus okinawaensis</name>
    <dbReference type="NCBI Taxonomy" id="465554"/>
    <lineage>
        <taxon>Eukaryota</taxon>
        <taxon>Metazoa</taxon>
        <taxon>Ecdysozoa</taxon>
        <taxon>Nematoda</taxon>
        <taxon>Chromadorea</taxon>
        <taxon>Rhabditida</taxon>
        <taxon>Tylenchina</taxon>
        <taxon>Tylenchomorpha</taxon>
        <taxon>Aphelenchoidea</taxon>
        <taxon>Aphelenchoididae</taxon>
        <taxon>Bursaphelenchus</taxon>
    </lineage>
</organism>
<comment type="caution">
    <text evidence="8">The sequence shown here is derived from an EMBL/GenBank/DDBJ whole genome shotgun (WGS) entry which is preliminary data.</text>
</comment>
<evidence type="ECO:0000313" key="9">
    <source>
        <dbReference type="Proteomes" id="UP000614601"/>
    </source>
</evidence>
<dbReference type="Proteomes" id="UP000783686">
    <property type="component" value="Unassembled WGS sequence"/>
</dbReference>
<dbReference type="PANTHER" id="PTHR46706:SF12">
    <property type="entry name" value="PROTEIN QUA-1-RELATED"/>
    <property type="match status" value="1"/>
</dbReference>
<proteinExistence type="predicted"/>
<feature type="region of interest" description="Disordered" evidence="4">
    <location>
        <begin position="195"/>
        <end position="218"/>
    </location>
</feature>
<feature type="domain" description="Hint" evidence="7">
    <location>
        <begin position="426"/>
        <end position="528"/>
    </location>
</feature>
<dbReference type="SMART" id="SM00305">
    <property type="entry name" value="HintC"/>
    <property type="match status" value="1"/>
</dbReference>
<keyword evidence="9" id="KW-1185">Reference proteome</keyword>
<dbReference type="GO" id="GO:0048731">
    <property type="term" value="P:system development"/>
    <property type="evidence" value="ECO:0007669"/>
    <property type="project" value="UniProtKB-ARBA"/>
</dbReference>
<sequence>MLLRLIALISLPYLSVSKSCGREAIPYILSVDLSGKPELACDTPACFGPLKSPIIDDYNDEQGQLSVLHRTATCTGKYTNIPCTGNDEWTGGVAEYNNGTHISLTMECCRFEGLNYATEHKIALIRPGERYVGGAVKENGRLIGFDLIKEIRKNVASNNEVHYVAHVYRMSCVPAPTHPLNKVDPAMNSGEYLSRRLSARSKSPNKRKETPPMRRHRGYQNQYDYEYYTYDRPMYRRGPGRATYRRGGRRRYKPYIDEYEYYEPEVHTSRRQNYHQDVLWPINEEKKPAPSTNFKAHGSKNYETNQANDYPANDAQKADDFSAYFTTIPTAENTVTIPPQHDTSYSHPALVAPAPSQDTYSIAVQPSVVPSYIYPVQEQTSYSLQPTSYQQPSYSYDTNQQPAQDASCTSSCCTPSCTMNSMFSSLQCFSGDMLVETPSGHKRMDALEVGDLVMSMDGALITYSKIVMFLHRKEEEDAVYKLITTSNKEHIKITDYHLMYVTECKAGDRLQLVKAADVVVGDCLHYKGTHGLKSSKVVSIENVQGYGIYAPLTANGDMFVNNVLVSCHSNMAAQTLQQTFFAWWRQWAGYTRWIVSFVYPHHRLLSEDGDLPFGVDYLTTVMDLIVPQNLISY</sequence>
<dbReference type="SMART" id="SM00306">
    <property type="entry name" value="HintN"/>
    <property type="match status" value="1"/>
</dbReference>
<dbReference type="GO" id="GO:0016540">
    <property type="term" value="P:protein autoprocessing"/>
    <property type="evidence" value="ECO:0007669"/>
    <property type="project" value="InterPro"/>
</dbReference>
<dbReference type="EMBL" id="CAJFDH010000003">
    <property type="protein sequence ID" value="CAD5215190.1"/>
    <property type="molecule type" value="Genomic_DNA"/>
</dbReference>
<evidence type="ECO:0008006" key="10">
    <source>
        <dbReference type="Google" id="ProtNLM"/>
    </source>
</evidence>
<reference evidence="8" key="1">
    <citation type="submission" date="2020-09" db="EMBL/GenBank/DDBJ databases">
        <authorList>
            <person name="Kikuchi T."/>
        </authorList>
    </citation>
    <scope>NUCLEOTIDE SEQUENCE</scope>
    <source>
        <strain evidence="8">SH1</strain>
    </source>
</reference>
<dbReference type="InterPro" id="IPR052140">
    <property type="entry name" value="Dev_Signal_Hedgehog-like"/>
</dbReference>
<dbReference type="PROSITE" id="PS50817">
    <property type="entry name" value="INTEIN_N_TER"/>
    <property type="match status" value="1"/>
</dbReference>
<name>A0A811KFU7_9BILA</name>
<dbReference type="InterPro" id="IPR006141">
    <property type="entry name" value="Intein_N"/>
</dbReference>
<dbReference type="InterPro" id="IPR003587">
    <property type="entry name" value="Hint_dom_N"/>
</dbReference>
<dbReference type="Proteomes" id="UP000614601">
    <property type="component" value="Unassembled WGS sequence"/>
</dbReference>
<dbReference type="SUPFAM" id="SSF51294">
    <property type="entry name" value="Hedgehog/intein (Hint) domain"/>
    <property type="match status" value="1"/>
</dbReference>
<comment type="subcellular location">
    <subcellularLocation>
        <location evidence="1">Secreted</location>
        <location evidence="1">Extracellular space</location>
    </subcellularLocation>
</comment>
<dbReference type="CDD" id="cd00081">
    <property type="entry name" value="Hint"/>
    <property type="match status" value="1"/>
</dbReference>
<evidence type="ECO:0000256" key="3">
    <source>
        <dbReference type="ARBA" id="ARBA00022729"/>
    </source>
</evidence>
<keyword evidence="3 5" id="KW-0732">Signal</keyword>
<evidence type="ECO:0000259" key="6">
    <source>
        <dbReference type="SMART" id="SM00305"/>
    </source>
</evidence>
<dbReference type="InterPro" id="IPR036844">
    <property type="entry name" value="Hint_dom_sf"/>
</dbReference>
<evidence type="ECO:0000256" key="1">
    <source>
        <dbReference type="ARBA" id="ARBA00004239"/>
    </source>
</evidence>
<gene>
    <name evidence="8" type="ORF">BOKJ2_LOCUS5969</name>
</gene>
<dbReference type="Gene3D" id="2.170.16.10">
    <property type="entry name" value="Hedgehog/Intein (Hint) domain"/>
    <property type="match status" value="1"/>
</dbReference>
<evidence type="ECO:0000256" key="2">
    <source>
        <dbReference type="ARBA" id="ARBA00022473"/>
    </source>
</evidence>
<feature type="signal peptide" evidence="5">
    <location>
        <begin position="1"/>
        <end position="17"/>
    </location>
</feature>
<dbReference type="InterPro" id="IPR001657">
    <property type="entry name" value="Hedgehog"/>
</dbReference>
<dbReference type="PRINTS" id="PR00632">
    <property type="entry name" value="SONICHHOG"/>
</dbReference>
<protein>
    <recommendedName>
        <fullName evidence="10">HintN domain-containing protein</fullName>
    </recommendedName>
</protein>
<dbReference type="PANTHER" id="PTHR46706">
    <property type="entry name" value="PROTEIN QUA-1-RELATED"/>
    <property type="match status" value="1"/>
</dbReference>
<feature type="domain" description="Hint" evidence="6">
    <location>
        <begin position="529"/>
        <end position="573"/>
    </location>
</feature>
<evidence type="ECO:0000256" key="4">
    <source>
        <dbReference type="SAM" id="MobiDB-lite"/>
    </source>
</evidence>
<evidence type="ECO:0000313" key="8">
    <source>
        <dbReference type="EMBL" id="CAD5215190.1"/>
    </source>
</evidence>
<dbReference type="InterPro" id="IPR003586">
    <property type="entry name" value="Hint_dom_C"/>
</dbReference>
<accession>A0A811KFU7</accession>
<dbReference type="InterPro" id="IPR001767">
    <property type="entry name" value="Hedgehog_Hint"/>
</dbReference>
<dbReference type="GO" id="GO:0005576">
    <property type="term" value="C:extracellular region"/>
    <property type="evidence" value="ECO:0007669"/>
    <property type="project" value="UniProtKB-SubCell"/>
</dbReference>
<dbReference type="GO" id="GO:0007267">
    <property type="term" value="P:cell-cell signaling"/>
    <property type="evidence" value="ECO:0007669"/>
    <property type="project" value="InterPro"/>
</dbReference>
<dbReference type="EMBL" id="CAJFCW020000003">
    <property type="protein sequence ID" value="CAG9103673.1"/>
    <property type="molecule type" value="Genomic_DNA"/>
</dbReference>
<dbReference type="AlphaFoldDB" id="A0A811KFU7"/>
<evidence type="ECO:0000256" key="5">
    <source>
        <dbReference type="SAM" id="SignalP"/>
    </source>
</evidence>
<dbReference type="GO" id="GO:0016539">
    <property type="term" value="P:intein-mediated protein splicing"/>
    <property type="evidence" value="ECO:0007669"/>
    <property type="project" value="InterPro"/>
</dbReference>
<dbReference type="OrthoDB" id="5212at2759"/>
<keyword evidence="2" id="KW-0217">Developmental protein</keyword>
<feature type="chain" id="PRO_5044131655" description="HintN domain-containing protein" evidence="5">
    <location>
        <begin position="18"/>
        <end position="633"/>
    </location>
</feature>